<protein>
    <submittedName>
        <fullName evidence="1">Uncharacterized protein</fullName>
    </submittedName>
</protein>
<name>A0ABQ9HMZ9_9NEOP</name>
<organism evidence="1 2">
    <name type="scientific">Dryococelus australis</name>
    <dbReference type="NCBI Taxonomy" id="614101"/>
    <lineage>
        <taxon>Eukaryota</taxon>
        <taxon>Metazoa</taxon>
        <taxon>Ecdysozoa</taxon>
        <taxon>Arthropoda</taxon>
        <taxon>Hexapoda</taxon>
        <taxon>Insecta</taxon>
        <taxon>Pterygota</taxon>
        <taxon>Neoptera</taxon>
        <taxon>Polyneoptera</taxon>
        <taxon>Phasmatodea</taxon>
        <taxon>Verophasmatodea</taxon>
        <taxon>Anareolatae</taxon>
        <taxon>Phasmatidae</taxon>
        <taxon>Eurycanthinae</taxon>
        <taxon>Dryococelus</taxon>
    </lineage>
</organism>
<accession>A0ABQ9HMZ9</accession>
<dbReference type="EMBL" id="JARBHB010000004">
    <property type="protein sequence ID" value="KAJ8885723.1"/>
    <property type="molecule type" value="Genomic_DNA"/>
</dbReference>
<reference evidence="1 2" key="1">
    <citation type="submission" date="2023-02" db="EMBL/GenBank/DDBJ databases">
        <title>LHISI_Scaffold_Assembly.</title>
        <authorList>
            <person name="Stuart O.P."/>
            <person name="Cleave R."/>
            <person name="Magrath M.J.L."/>
            <person name="Mikheyev A.S."/>
        </authorList>
    </citation>
    <scope>NUCLEOTIDE SEQUENCE [LARGE SCALE GENOMIC DNA]</scope>
    <source>
        <strain evidence="1">Daus_M_001</strain>
        <tissue evidence="1">Leg muscle</tissue>
    </source>
</reference>
<keyword evidence="2" id="KW-1185">Reference proteome</keyword>
<sequence length="242" mass="26564">MAAYWLQRWQNKRWWLRDLNGRAGSLESNMVAVHLTPPVPNSSIDPSINPLVIQCHGNGYSSRSLSSTSNMADEMDTGRLGEAVSLLTSHHCDPGSMSAGSLRIFACGNFCWTVPLVGGFPRGSPVSPALSFRHCYILILITLIGSQDLDVKSRPNLFTHSLYTIVEKFCRQRGFLVIIQPMPNVVHIEEAESELVRNSLRTNVNSCLDTATTVTAAINEAECSSIQAEWAEQGSSVTENVV</sequence>
<comment type="caution">
    <text evidence="1">The sequence shown here is derived from an EMBL/GenBank/DDBJ whole genome shotgun (WGS) entry which is preliminary data.</text>
</comment>
<evidence type="ECO:0000313" key="1">
    <source>
        <dbReference type="EMBL" id="KAJ8885723.1"/>
    </source>
</evidence>
<proteinExistence type="predicted"/>
<evidence type="ECO:0000313" key="2">
    <source>
        <dbReference type="Proteomes" id="UP001159363"/>
    </source>
</evidence>
<dbReference type="Proteomes" id="UP001159363">
    <property type="component" value="Chromosome X"/>
</dbReference>
<gene>
    <name evidence="1" type="ORF">PR048_011921</name>
</gene>